<dbReference type="STRING" id="6182.A0A4Z2DWA1"/>
<dbReference type="PANTHER" id="PTHR19321:SF41">
    <property type="entry name" value="FASCETTO-RELATED"/>
    <property type="match status" value="1"/>
</dbReference>
<gene>
    <name evidence="1" type="ORF">EWB00_003181</name>
</gene>
<organism evidence="1 2">
    <name type="scientific">Schistosoma japonicum</name>
    <name type="common">Blood fluke</name>
    <dbReference type="NCBI Taxonomy" id="6182"/>
    <lineage>
        <taxon>Eukaryota</taxon>
        <taxon>Metazoa</taxon>
        <taxon>Spiralia</taxon>
        <taxon>Lophotrochozoa</taxon>
        <taxon>Platyhelminthes</taxon>
        <taxon>Trematoda</taxon>
        <taxon>Digenea</taxon>
        <taxon>Strigeidida</taxon>
        <taxon>Schistosomatoidea</taxon>
        <taxon>Schistosomatidae</taxon>
        <taxon>Schistosoma</taxon>
    </lineage>
</organism>
<sequence>MCASLSVSNILKCVEKKCLSILSVWNEIGVEGSELDEKMDSVINQIEVLLERILADQRAKKMQLSQSIEELITSIREISLELNNTPFDPPKTATLLELYNFLLTKKDKLLKDAKDYIQKFNLLKDLEKKLCSRLCEAEITLVYKVIPSQEQMTLLSRRVEHLNLLKVGLKSIFLNFFEAERITKFLELRSQMIAGYEKLGKPLRLVSDSCCLVKDILAPEALETFTLSEENMFSMADIVDQLASDCARVDTECNVYRDRLNLLVNLLNPLGITCDIIENENSNLTLLKLRTEVDRLEGLRTRHLDTLISTAQSQVYQCWDDCFVGEEHRQKFKFFIQNKDSKDVLSILEKEIITWKDFKKSNSEFIIDIIKWCEQFSSLQSLKKRMKEPSVLQNRGGILLKLEKERKQYSRDLPCLEGRVKEAFFNLCSTSPSLSSVIRLGSENLNPVDFIQKSWENLQNDKENEKPIVCIPKSAKNTEAKPLGVSNNGKSLKRPNPECNETIMSLNYSSSSSASSVIAERQAKQSRVVGNFPKKPELIKSKIDSRRRSRSVPPGGQKVIFPKVVMQQDKPTTSKNVLDDMNLYAKSSLTKQSVSEVDSFFEGLKGSSKVPHVSTFIQ</sequence>
<accession>A0A4Z2DWA1</accession>
<dbReference type="GO" id="GO:0005737">
    <property type="term" value="C:cytoplasm"/>
    <property type="evidence" value="ECO:0007669"/>
    <property type="project" value="TreeGrafter"/>
</dbReference>
<dbReference type="Proteomes" id="UP000311919">
    <property type="component" value="Unassembled WGS sequence"/>
</dbReference>
<dbReference type="AlphaFoldDB" id="A0A4Z2DWA1"/>
<protein>
    <submittedName>
        <fullName evidence="1">Protein regulator of cytokinesis 1 isoform 4</fullName>
    </submittedName>
</protein>
<evidence type="ECO:0000313" key="2">
    <source>
        <dbReference type="Proteomes" id="UP000311919"/>
    </source>
</evidence>
<dbReference type="OrthoDB" id="642895at2759"/>
<comment type="caution">
    <text evidence="1">The sequence shown here is derived from an EMBL/GenBank/DDBJ whole genome shotgun (WGS) entry which is preliminary data.</text>
</comment>
<dbReference type="Gene3D" id="1.20.58.1520">
    <property type="match status" value="1"/>
</dbReference>
<proteinExistence type="predicted"/>
<dbReference type="GO" id="GO:0051256">
    <property type="term" value="P:mitotic spindle midzone assembly"/>
    <property type="evidence" value="ECO:0007669"/>
    <property type="project" value="TreeGrafter"/>
</dbReference>
<dbReference type="GO" id="GO:0008017">
    <property type="term" value="F:microtubule binding"/>
    <property type="evidence" value="ECO:0007669"/>
    <property type="project" value="InterPro"/>
</dbReference>
<dbReference type="PANTHER" id="PTHR19321">
    <property type="entry name" value="PROTEIN REGULATOR OF CYTOKINESIS 1 PRC1-RELATED"/>
    <property type="match status" value="1"/>
</dbReference>
<reference evidence="1 2" key="1">
    <citation type="submission" date="2019-03" db="EMBL/GenBank/DDBJ databases">
        <title>An improved genome assembly of the fluke Schistosoma japonicum.</title>
        <authorList>
            <person name="Hu W."/>
            <person name="Luo F."/>
            <person name="Yin M."/>
            <person name="Mo X."/>
            <person name="Sun C."/>
            <person name="Wu Q."/>
            <person name="Zhu B."/>
            <person name="Xiang M."/>
            <person name="Wang J."/>
            <person name="Wang Y."/>
            <person name="Zhang T."/>
            <person name="Xu B."/>
            <person name="Zheng H."/>
            <person name="Feng Z."/>
        </authorList>
    </citation>
    <scope>NUCLEOTIDE SEQUENCE [LARGE SCALE GENOMIC DNA]</scope>
    <source>
        <strain evidence="1">HuSjv2</strain>
        <tissue evidence="1">Worms</tissue>
    </source>
</reference>
<keyword evidence="2" id="KW-1185">Reference proteome</keyword>
<name>A0A4Z2DWA1_SCHJA</name>
<evidence type="ECO:0000313" key="1">
    <source>
        <dbReference type="EMBL" id="TNN20739.1"/>
    </source>
</evidence>
<dbReference type="Pfam" id="PF03999">
    <property type="entry name" value="MAP65_ASE1"/>
    <property type="match status" value="1"/>
</dbReference>
<dbReference type="InterPro" id="IPR007145">
    <property type="entry name" value="MAP65_Ase1_PRC1"/>
</dbReference>
<dbReference type="EMBL" id="SKCS01000020">
    <property type="protein sequence ID" value="TNN20739.1"/>
    <property type="molecule type" value="Genomic_DNA"/>
</dbReference>
<dbReference type="GO" id="GO:1990023">
    <property type="term" value="C:mitotic spindle midzone"/>
    <property type="evidence" value="ECO:0007669"/>
    <property type="project" value="TreeGrafter"/>
</dbReference>